<evidence type="ECO:0000256" key="4">
    <source>
        <dbReference type="ARBA" id="ARBA00022692"/>
    </source>
</evidence>
<keyword evidence="10" id="KW-1185">Reference proteome</keyword>
<comment type="similarity">
    <text evidence="3">Belongs to the peptidase M50B family.</text>
</comment>
<dbReference type="InterPro" id="IPR008915">
    <property type="entry name" value="Peptidase_M50"/>
</dbReference>
<dbReference type="GO" id="GO:0016020">
    <property type="term" value="C:membrane"/>
    <property type="evidence" value="ECO:0007669"/>
    <property type="project" value="UniProtKB-SubCell"/>
</dbReference>
<evidence type="ECO:0000256" key="3">
    <source>
        <dbReference type="ARBA" id="ARBA00007931"/>
    </source>
</evidence>
<evidence type="ECO:0000256" key="2">
    <source>
        <dbReference type="ARBA" id="ARBA00004141"/>
    </source>
</evidence>
<evidence type="ECO:0000313" key="10">
    <source>
        <dbReference type="Proteomes" id="UP000281813"/>
    </source>
</evidence>
<proteinExistence type="inferred from homology"/>
<evidence type="ECO:0000259" key="8">
    <source>
        <dbReference type="Pfam" id="PF02163"/>
    </source>
</evidence>
<protein>
    <submittedName>
        <fullName evidence="9">M50 family peptidase</fullName>
    </submittedName>
</protein>
<name>A0A494Z0U5_9BACI</name>
<dbReference type="GO" id="GO:0006508">
    <property type="term" value="P:proteolysis"/>
    <property type="evidence" value="ECO:0007669"/>
    <property type="project" value="InterPro"/>
</dbReference>
<dbReference type="RefSeq" id="WP_121130578.1">
    <property type="nucleotide sequence ID" value="NZ_JBHUFK010000026.1"/>
</dbReference>
<sequence>MEILLLALYLVFIAAPASTYFHELGHALAANLVKADMIHITIGKGKQMIHLSNEKINTYVNRQFFLGAYTVSTRENPYTAYEKIFIALMGPLTNGIIVILLYILYGVIPNIYLELAFWFNLWLAIVNMIPFKWREKHTDGYTIYKEARTNNIL</sequence>
<organism evidence="9 10">
    <name type="scientific">Oceanobacillus bengalensis</name>
    <dbReference type="NCBI Taxonomy" id="1435466"/>
    <lineage>
        <taxon>Bacteria</taxon>
        <taxon>Bacillati</taxon>
        <taxon>Bacillota</taxon>
        <taxon>Bacilli</taxon>
        <taxon>Bacillales</taxon>
        <taxon>Bacillaceae</taxon>
        <taxon>Oceanobacillus</taxon>
    </lineage>
</organism>
<feature type="domain" description="Peptidase M50" evidence="8">
    <location>
        <begin position="18"/>
        <end position="106"/>
    </location>
</feature>
<dbReference type="Pfam" id="PF02163">
    <property type="entry name" value="Peptidase_M50"/>
    <property type="match status" value="1"/>
</dbReference>
<dbReference type="EMBL" id="RBZO01000010">
    <property type="protein sequence ID" value="RKQ16099.1"/>
    <property type="molecule type" value="Genomic_DNA"/>
</dbReference>
<comment type="subcellular location">
    <subcellularLocation>
        <location evidence="2">Membrane</location>
        <topology evidence="2">Multi-pass membrane protein</topology>
    </subcellularLocation>
</comment>
<reference evidence="9 10" key="1">
    <citation type="journal article" date="2015" name="Antonie Van Leeuwenhoek">
        <title>Oceanobacillus bengalensis sp. nov., a bacterium isolated from seawater of the Bay of Bengal.</title>
        <authorList>
            <person name="Yongchang O."/>
            <person name="Xiang W."/>
            <person name="Wang G."/>
        </authorList>
    </citation>
    <scope>NUCLEOTIDE SEQUENCE [LARGE SCALE GENOMIC DNA]</scope>
    <source>
        <strain evidence="9 10">MCCC 1K00260</strain>
    </source>
</reference>
<keyword evidence="6 7" id="KW-0472">Membrane</keyword>
<dbReference type="CDD" id="cd05709">
    <property type="entry name" value="S2P-M50"/>
    <property type="match status" value="1"/>
</dbReference>
<evidence type="ECO:0000313" key="9">
    <source>
        <dbReference type="EMBL" id="RKQ16099.1"/>
    </source>
</evidence>
<evidence type="ECO:0000256" key="1">
    <source>
        <dbReference type="ARBA" id="ARBA00001947"/>
    </source>
</evidence>
<dbReference type="AlphaFoldDB" id="A0A494Z0U5"/>
<evidence type="ECO:0000256" key="6">
    <source>
        <dbReference type="ARBA" id="ARBA00023136"/>
    </source>
</evidence>
<accession>A0A494Z0U5</accession>
<evidence type="ECO:0000256" key="7">
    <source>
        <dbReference type="SAM" id="Phobius"/>
    </source>
</evidence>
<feature type="transmembrane region" description="Helical" evidence="7">
    <location>
        <begin position="84"/>
        <end position="104"/>
    </location>
</feature>
<gene>
    <name evidence="9" type="ORF">D8M05_08340</name>
</gene>
<comment type="cofactor">
    <cofactor evidence="1">
        <name>Zn(2+)</name>
        <dbReference type="ChEBI" id="CHEBI:29105"/>
    </cofactor>
</comment>
<dbReference type="OrthoDB" id="2080990at2"/>
<keyword evidence="4 7" id="KW-0812">Transmembrane</keyword>
<keyword evidence="5 7" id="KW-1133">Transmembrane helix</keyword>
<feature type="transmembrane region" description="Helical" evidence="7">
    <location>
        <begin position="111"/>
        <end position="131"/>
    </location>
</feature>
<evidence type="ECO:0000256" key="5">
    <source>
        <dbReference type="ARBA" id="ARBA00022989"/>
    </source>
</evidence>
<comment type="caution">
    <text evidence="9">The sequence shown here is derived from an EMBL/GenBank/DDBJ whole genome shotgun (WGS) entry which is preliminary data.</text>
</comment>
<dbReference type="Proteomes" id="UP000281813">
    <property type="component" value="Unassembled WGS sequence"/>
</dbReference>